<dbReference type="WBParaSite" id="Csp11.Scaffold630.g19664.t1">
    <property type="protein sequence ID" value="Csp11.Scaffold630.g19664.t1"/>
    <property type="gene ID" value="Csp11.Scaffold630.g19664"/>
</dbReference>
<dbReference type="SUPFAM" id="SSF57850">
    <property type="entry name" value="RING/U-box"/>
    <property type="match status" value="1"/>
</dbReference>
<dbReference type="InterPro" id="IPR027370">
    <property type="entry name" value="Znf-RING_euk"/>
</dbReference>
<dbReference type="PROSITE" id="PS00518">
    <property type="entry name" value="ZF_RING_1"/>
    <property type="match status" value="1"/>
</dbReference>
<dbReference type="GO" id="GO:0008270">
    <property type="term" value="F:zinc ion binding"/>
    <property type="evidence" value="ECO:0007669"/>
    <property type="project" value="UniProtKB-KW"/>
</dbReference>
<keyword evidence="3" id="KW-0862">Zinc</keyword>
<proteinExistence type="predicted"/>
<accession>A0A1I7UV62</accession>
<dbReference type="InterPro" id="IPR001841">
    <property type="entry name" value="Znf_RING"/>
</dbReference>
<evidence type="ECO:0000256" key="3">
    <source>
        <dbReference type="ARBA" id="ARBA00022833"/>
    </source>
</evidence>
<organism evidence="7 8">
    <name type="scientific">Caenorhabditis tropicalis</name>
    <dbReference type="NCBI Taxonomy" id="1561998"/>
    <lineage>
        <taxon>Eukaryota</taxon>
        <taxon>Metazoa</taxon>
        <taxon>Ecdysozoa</taxon>
        <taxon>Nematoda</taxon>
        <taxon>Chromadorea</taxon>
        <taxon>Rhabditida</taxon>
        <taxon>Rhabditina</taxon>
        <taxon>Rhabditomorpha</taxon>
        <taxon>Rhabditoidea</taxon>
        <taxon>Rhabditidae</taxon>
        <taxon>Peloderinae</taxon>
        <taxon>Caenorhabditis</taxon>
    </lineage>
</organism>
<dbReference type="SMART" id="SM00184">
    <property type="entry name" value="RING"/>
    <property type="match status" value="1"/>
</dbReference>
<evidence type="ECO:0000256" key="2">
    <source>
        <dbReference type="ARBA" id="ARBA00022771"/>
    </source>
</evidence>
<evidence type="ECO:0000259" key="6">
    <source>
        <dbReference type="PROSITE" id="PS50089"/>
    </source>
</evidence>
<dbReference type="Proteomes" id="UP000095282">
    <property type="component" value="Unplaced"/>
</dbReference>
<keyword evidence="2 4" id="KW-0863">Zinc-finger</keyword>
<keyword evidence="7" id="KW-1185">Reference proteome</keyword>
<dbReference type="Gene3D" id="3.30.40.10">
    <property type="entry name" value="Zinc/RING finger domain, C3HC4 (zinc finger)"/>
    <property type="match status" value="1"/>
</dbReference>
<dbReference type="AlphaFoldDB" id="A0A1I7UV62"/>
<feature type="coiled-coil region" evidence="5">
    <location>
        <begin position="183"/>
        <end position="214"/>
    </location>
</feature>
<reference evidence="8" key="1">
    <citation type="submission" date="2016-11" db="UniProtKB">
        <authorList>
            <consortium name="WormBaseParasite"/>
        </authorList>
    </citation>
    <scope>IDENTIFICATION</scope>
</reference>
<evidence type="ECO:0000256" key="5">
    <source>
        <dbReference type="SAM" id="Coils"/>
    </source>
</evidence>
<dbReference type="eggNOG" id="KOG2177">
    <property type="taxonomic scope" value="Eukaryota"/>
</dbReference>
<keyword evidence="5" id="KW-0175">Coiled coil</keyword>
<feature type="domain" description="RING-type" evidence="6">
    <location>
        <begin position="17"/>
        <end position="67"/>
    </location>
</feature>
<dbReference type="STRING" id="1561998.A0A1I7UV62"/>
<dbReference type="InterPro" id="IPR052667">
    <property type="entry name" value="E3_ubiquitin-ligase_RING"/>
</dbReference>
<dbReference type="InterPro" id="IPR013083">
    <property type="entry name" value="Znf_RING/FYVE/PHD"/>
</dbReference>
<dbReference type="Pfam" id="PF13445">
    <property type="entry name" value="zf-RING_UBOX"/>
    <property type="match status" value="1"/>
</dbReference>
<evidence type="ECO:0000256" key="4">
    <source>
        <dbReference type="PROSITE-ProRule" id="PRU00175"/>
    </source>
</evidence>
<protein>
    <submittedName>
        <fullName evidence="8">RING-type domain-containing protein</fullName>
    </submittedName>
</protein>
<evidence type="ECO:0000256" key="1">
    <source>
        <dbReference type="ARBA" id="ARBA00022723"/>
    </source>
</evidence>
<dbReference type="PANTHER" id="PTHR47156">
    <property type="entry name" value="PROTEIN CBG20824"/>
    <property type="match status" value="1"/>
</dbReference>
<dbReference type="InterPro" id="IPR017907">
    <property type="entry name" value="Znf_RING_CS"/>
</dbReference>
<keyword evidence="1" id="KW-0479">Metal-binding</keyword>
<dbReference type="PROSITE" id="PS50089">
    <property type="entry name" value="ZF_RING_2"/>
    <property type="match status" value="1"/>
</dbReference>
<evidence type="ECO:0000313" key="7">
    <source>
        <dbReference type="Proteomes" id="UP000095282"/>
    </source>
</evidence>
<evidence type="ECO:0000313" key="8">
    <source>
        <dbReference type="WBParaSite" id="Csp11.Scaffold630.g19664.t1"/>
    </source>
</evidence>
<dbReference type="PANTHER" id="PTHR47156:SF10">
    <property type="entry name" value="E3 UBIQUITIN-PROTEIN LIGASE TRIM-21-RELATED"/>
    <property type="match status" value="1"/>
</dbReference>
<name>A0A1I7UV62_9PELO</name>
<sequence length="284" mass="32937">MDIFPADGDLSAHFITCPVCRDTYNLTDRLPIYIPCGHTFCTQCATSLIANERFLTANIAISCPVCRKRHGAQRTKELPLGFPKNLQLITVVEKVLRGEKRVENARPRLQKIKCKDCQVEVTADSCVKCDCNGEEEGEAETQDLLKRDITKLICVDCANQSHKEHVFEDPKKIKKQYETRETAKNLVDSIDRVKEKMEKDLKEQQKSRKHLELLVRLMKKSKAYLENLAESQHLYKDKQMYFKALEEMEQNFDLMEEENKKRHKIFQGGFFIAGTAFLYLTTFF</sequence>